<proteinExistence type="predicted"/>
<evidence type="ECO:0000313" key="1">
    <source>
        <dbReference type="EMBL" id="KKO75650.1"/>
    </source>
</evidence>
<dbReference type="GeneID" id="36318994"/>
<dbReference type="VEuPathDB" id="MicrosporidiaDB:G9O61_00g012540"/>
<gene>
    <name evidence="1" type="ORF">AAJ76_1500024698</name>
</gene>
<dbReference type="RefSeq" id="XP_024331392.1">
    <property type="nucleotide sequence ID" value="XM_024474087.1"/>
</dbReference>
<dbReference type="Proteomes" id="UP000034350">
    <property type="component" value="Unassembled WGS sequence"/>
</dbReference>
<evidence type="ECO:0000313" key="2">
    <source>
        <dbReference type="Proteomes" id="UP000034350"/>
    </source>
</evidence>
<protein>
    <submittedName>
        <fullName evidence="1">Uncharacterized protein</fullName>
    </submittedName>
</protein>
<dbReference type="EMBL" id="JPQZ01000015">
    <property type="protein sequence ID" value="KKO75650.1"/>
    <property type="molecule type" value="Genomic_DNA"/>
</dbReference>
<name>A0A0F9WFZ6_9MICR</name>
<sequence length="109" mass="12687">MKIFTTSTNIVFPLVTKRDTFILLNTNSKLKYTHLYIETTLTVDESIEILCNYILEHELKEDCDIKINKNGLLLNKTNIKQNSMTKIQSKILELGRDDKQIEKILNTIN</sequence>
<organism evidence="1 2">
    <name type="scientific">Vairimorpha ceranae</name>
    <dbReference type="NCBI Taxonomy" id="40302"/>
    <lineage>
        <taxon>Eukaryota</taxon>
        <taxon>Fungi</taxon>
        <taxon>Fungi incertae sedis</taxon>
        <taxon>Microsporidia</taxon>
        <taxon>Nosematidae</taxon>
        <taxon>Vairimorpha</taxon>
    </lineage>
</organism>
<dbReference type="AlphaFoldDB" id="A0A0F9WFZ6"/>
<reference evidence="1 2" key="1">
    <citation type="journal article" date="2015" name="Environ. Microbiol.">
        <title>Genome analyses suggest the presence of polyploidy and recent human-driven expansions in eight global populations of the honeybee pathogen Nosema ceranae.</title>
        <authorList>
            <person name="Pelin A."/>
            <person name="Selman M."/>
            <person name="Aris-Brosou S."/>
            <person name="Farinelli L."/>
            <person name="Corradi N."/>
        </authorList>
    </citation>
    <scope>NUCLEOTIDE SEQUENCE [LARGE SCALE GENOMIC DNA]</scope>
    <source>
        <strain evidence="1 2">PA08 1199</strain>
    </source>
</reference>
<keyword evidence="2" id="KW-1185">Reference proteome</keyword>
<comment type="caution">
    <text evidence="1">The sequence shown here is derived from an EMBL/GenBank/DDBJ whole genome shotgun (WGS) entry which is preliminary data.</text>
</comment>
<dbReference type="VEuPathDB" id="MicrosporidiaDB:AAJ76_1500024698"/>
<accession>A0A0F9WFZ6</accession>